<evidence type="ECO:0000256" key="10">
    <source>
        <dbReference type="ARBA" id="ARBA00022723"/>
    </source>
</evidence>
<dbReference type="GO" id="GO:0019843">
    <property type="term" value="F:rRNA binding"/>
    <property type="evidence" value="ECO:0007669"/>
    <property type="project" value="UniProtKB-KW"/>
</dbReference>
<comment type="caution">
    <text evidence="15">Lacks conserved residue(s) required for the propagation of feature annotation.</text>
</comment>
<evidence type="ECO:0000256" key="7">
    <source>
        <dbReference type="ARBA" id="ARBA00022664"/>
    </source>
</evidence>
<comment type="caution">
    <text evidence="18">The sequence shown here is derived from an EMBL/GenBank/DDBJ whole genome shotgun (WGS) entry which is preliminary data.</text>
</comment>
<evidence type="ECO:0000256" key="12">
    <source>
        <dbReference type="ARBA" id="ARBA00022801"/>
    </source>
</evidence>
<dbReference type="FunFam" id="1.10.1520.10:FF:000001">
    <property type="entry name" value="Ribonuclease 3"/>
    <property type="match status" value="1"/>
</dbReference>
<dbReference type="Pfam" id="PF14622">
    <property type="entry name" value="Ribonucleas_3_3"/>
    <property type="match status" value="1"/>
</dbReference>
<reference evidence="18 19" key="1">
    <citation type="submission" date="2020-08" db="EMBL/GenBank/DDBJ databases">
        <title>Bridging the membrane lipid divide: bacteria of the FCB group superphylum have the potential to synthesize archaeal ether lipids.</title>
        <authorList>
            <person name="Villanueva L."/>
            <person name="Von Meijenfeldt F.A.B."/>
            <person name="Westbye A.B."/>
            <person name="Yadav S."/>
            <person name="Hopmans E.C."/>
            <person name="Dutilh B.E."/>
            <person name="Sinninghe Damste J.S."/>
        </authorList>
    </citation>
    <scope>NUCLEOTIDE SEQUENCE [LARGE SCALE GENOMIC DNA]</scope>
    <source>
        <strain evidence="18">NIOZ-UU36</strain>
    </source>
</reference>
<dbReference type="GO" id="GO:0042802">
    <property type="term" value="F:identical protein binding"/>
    <property type="evidence" value="ECO:0007669"/>
    <property type="project" value="UniProtKB-ARBA"/>
</dbReference>
<keyword evidence="5 15" id="KW-0963">Cytoplasm</keyword>
<dbReference type="GO" id="GO:0008033">
    <property type="term" value="P:tRNA processing"/>
    <property type="evidence" value="ECO:0007669"/>
    <property type="project" value="UniProtKB-KW"/>
</dbReference>
<dbReference type="GO" id="GO:0005737">
    <property type="term" value="C:cytoplasm"/>
    <property type="evidence" value="ECO:0007669"/>
    <property type="project" value="UniProtKB-SubCell"/>
</dbReference>
<evidence type="ECO:0000256" key="5">
    <source>
        <dbReference type="ARBA" id="ARBA00022490"/>
    </source>
</evidence>
<evidence type="ECO:0000256" key="13">
    <source>
        <dbReference type="ARBA" id="ARBA00022842"/>
    </source>
</evidence>
<keyword evidence="9 15" id="KW-0540">Nuclease</keyword>
<comment type="function">
    <text evidence="15">Digests double-stranded RNA. Involved in the processing of primary rRNA transcript to yield the immediate precursors to the large and small rRNAs (23S and 16S). Processes some mRNAs, and tRNAs when they are encoded in the rRNA operon. Processes pre-crRNA and tracrRNA of type II CRISPR loci if present in the organism.</text>
</comment>
<comment type="subcellular location">
    <subcellularLocation>
        <location evidence="2 15">Cytoplasm</location>
    </subcellularLocation>
</comment>
<feature type="binding site" evidence="15">
    <location>
        <position position="128"/>
    </location>
    <ligand>
        <name>Mg(2+)</name>
        <dbReference type="ChEBI" id="CHEBI:18420"/>
    </ligand>
</feature>
<evidence type="ECO:0000256" key="11">
    <source>
        <dbReference type="ARBA" id="ARBA00022759"/>
    </source>
</evidence>
<dbReference type="EMBL" id="JACNJN010000124">
    <property type="protein sequence ID" value="MBC8335826.1"/>
    <property type="molecule type" value="Genomic_DNA"/>
</dbReference>
<evidence type="ECO:0000313" key="19">
    <source>
        <dbReference type="Proteomes" id="UP000614469"/>
    </source>
</evidence>
<name>A0A8J6NI66_9CHLR</name>
<feature type="binding site" evidence="15">
    <location>
        <position position="52"/>
    </location>
    <ligand>
        <name>Mg(2+)</name>
        <dbReference type="ChEBI" id="CHEBI:18420"/>
    </ligand>
</feature>
<accession>A0A8J6NI66</accession>
<dbReference type="GO" id="GO:0003725">
    <property type="term" value="F:double-stranded RNA binding"/>
    <property type="evidence" value="ECO:0007669"/>
    <property type="project" value="TreeGrafter"/>
</dbReference>
<dbReference type="GO" id="GO:0010468">
    <property type="term" value="P:regulation of gene expression"/>
    <property type="evidence" value="ECO:0007669"/>
    <property type="project" value="TreeGrafter"/>
</dbReference>
<dbReference type="GO" id="GO:0006364">
    <property type="term" value="P:rRNA processing"/>
    <property type="evidence" value="ECO:0007669"/>
    <property type="project" value="UniProtKB-UniRule"/>
</dbReference>
<evidence type="ECO:0000256" key="15">
    <source>
        <dbReference type="HAMAP-Rule" id="MF_00104"/>
    </source>
</evidence>
<dbReference type="PANTHER" id="PTHR11207">
    <property type="entry name" value="RIBONUCLEASE III"/>
    <property type="match status" value="1"/>
</dbReference>
<dbReference type="InterPro" id="IPR036389">
    <property type="entry name" value="RNase_III_sf"/>
</dbReference>
<dbReference type="GO" id="GO:0046872">
    <property type="term" value="F:metal ion binding"/>
    <property type="evidence" value="ECO:0007669"/>
    <property type="project" value="UniProtKB-KW"/>
</dbReference>
<dbReference type="CDD" id="cd10845">
    <property type="entry name" value="DSRM_RNAse_III_family"/>
    <property type="match status" value="1"/>
</dbReference>
<comment type="catalytic activity">
    <reaction evidence="1 15">
        <text>Endonucleolytic cleavage to 5'-phosphomonoester.</text>
        <dbReference type="EC" id="3.1.26.3"/>
    </reaction>
</comment>
<evidence type="ECO:0000256" key="3">
    <source>
        <dbReference type="ARBA" id="ARBA00010183"/>
    </source>
</evidence>
<keyword evidence="13 15" id="KW-0460">Magnesium</keyword>
<dbReference type="FunFam" id="3.30.160.20:FF:000003">
    <property type="entry name" value="Ribonuclease 3"/>
    <property type="match status" value="1"/>
</dbReference>
<dbReference type="InterPro" id="IPR011907">
    <property type="entry name" value="RNase_III"/>
</dbReference>
<evidence type="ECO:0000256" key="1">
    <source>
        <dbReference type="ARBA" id="ARBA00000109"/>
    </source>
</evidence>
<keyword evidence="12 15" id="KW-0378">Hydrolase</keyword>
<dbReference type="EC" id="3.1.26.3" evidence="15"/>
<keyword evidence="10 15" id="KW-0479">Metal-binding</keyword>
<dbReference type="InterPro" id="IPR014720">
    <property type="entry name" value="dsRBD_dom"/>
</dbReference>
<dbReference type="GO" id="GO:0004525">
    <property type="term" value="F:ribonuclease III activity"/>
    <property type="evidence" value="ECO:0007669"/>
    <property type="project" value="UniProtKB-UniRule"/>
</dbReference>
<keyword evidence="6 15" id="KW-0698">rRNA processing</keyword>
<dbReference type="PANTHER" id="PTHR11207:SF0">
    <property type="entry name" value="RIBONUCLEASE 3"/>
    <property type="match status" value="1"/>
</dbReference>
<dbReference type="SUPFAM" id="SSF69065">
    <property type="entry name" value="RNase III domain-like"/>
    <property type="match status" value="1"/>
</dbReference>
<evidence type="ECO:0000256" key="2">
    <source>
        <dbReference type="ARBA" id="ARBA00004496"/>
    </source>
</evidence>
<keyword evidence="7 15" id="KW-0507">mRNA processing</keyword>
<keyword evidence="11 15" id="KW-0255">Endonuclease</keyword>
<keyword evidence="15" id="KW-0699">rRNA-binding</keyword>
<dbReference type="GO" id="GO:0006397">
    <property type="term" value="P:mRNA processing"/>
    <property type="evidence" value="ECO:0007669"/>
    <property type="project" value="UniProtKB-UniRule"/>
</dbReference>
<comment type="similarity">
    <text evidence="3">Belongs to the ribonuclease III family.</text>
</comment>
<keyword evidence="8 15" id="KW-0819">tRNA processing</keyword>
<comment type="subunit">
    <text evidence="4 15">Homodimer.</text>
</comment>
<dbReference type="Pfam" id="PF00035">
    <property type="entry name" value="dsrm"/>
    <property type="match status" value="1"/>
</dbReference>
<dbReference type="SUPFAM" id="SSF54768">
    <property type="entry name" value="dsRNA-binding domain-like"/>
    <property type="match status" value="1"/>
</dbReference>
<feature type="active site" evidence="15">
    <location>
        <position position="56"/>
    </location>
</feature>
<evidence type="ECO:0000256" key="4">
    <source>
        <dbReference type="ARBA" id="ARBA00011738"/>
    </source>
</evidence>
<organism evidence="18 19">
    <name type="scientific">Candidatus Desulfolinea nitratireducens</name>
    <dbReference type="NCBI Taxonomy" id="2841698"/>
    <lineage>
        <taxon>Bacteria</taxon>
        <taxon>Bacillati</taxon>
        <taxon>Chloroflexota</taxon>
        <taxon>Anaerolineae</taxon>
        <taxon>Anaerolineales</taxon>
        <taxon>Anaerolineales incertae sedis</taxon>
        <taxon>Candidatus Desulfolinea</taxon>
    </lineage>
</organism>
<proteinExistence type="inferred from homology"/>
<evidence type="ECO:0000256" key="9">
    <source>
        <dbReference type="ARBA" id="ARBA00022722"/>
    </source>
</evidence>
<dbReference type="PROSITE" id="PS50137">
    <property type="entry name" value="DS_RBD"/>
    <property type="match status" value="1"/>
</dbReference>
<dbReference type="SMART" id="SM00535">
    <property type="entry name" value="RIBOc"/>
    <property type="match status" value="1"/>
</dbReference>
<evidence type="ECO:0000259" key="17">
    <source>
        <dbReference type="PROSITE" id="PS50142"/>
    </source>
</evidence>
<comment type="cofactor">
    <cofactor evidence="15">
        <name>Mg(2+)</name>
        <dbReference type="ChEBI" id="CHEBI:18420"/>
    </cofactor>
</comment>
<evidence type="ECO:0000313" key="18">
    <source>
        <dbReference type="EMBL" id="MBC8335826.1"/>
    </source>
</evidence>
<dbReference type="Gene3D" id="1.10.1520.10">
    <property type="entry name" value="Ribonuclease III domain"/>
    <property type="match status" value="1"/>
</dbReference>
<evidence type="ECO:0000256" key="14">
    <source>
        <dbReference type="ARBA" id="ARBA00022884"/>
    </source>
</evidence>
<protein>
    <recommendedName>
        <fullName evidence="15">Ribonuclease 3</fullName>
        <ecNumber evidence="15">3.1.26.3</ecNumber>
    </recommendedName>
    <alternativeName>
        <fullName evidence="15">Ribonuclease III</fullName>
        <shortName evidence="15">RNase III</shortName>
    </alternativeName>
</protein>
<dbReference type="HAMAP" id="MF_00104">
    <property type="entry name" value="RNase_III"/>
    <property type="match status" value="1"/>
</dbReference>
<gene>
    <name evidence="15 18" type="primary">rnc</name>
    <name evidence="18" type="ORF">H8E29_11200</name>
</gene>
<dbReference type="Gene3D" id="3.30.160.20">
    <property type="match status" value="1"/>
</dbReference>
<keyword evidence="14 15" id="KW-0694">RNA-binding</keyword>
<evidence type="ECO:0000256" key="8">
    <source>
        <dbReference type="ARBA" id="ARBA00022694"/>
    </source>
</evidence>
<evidence type="ECO:0000256" key="6">
    <source>
        <dbReference type="ARBA" id="ARBA00022552"/>
    </source>
</evidence>
<dbReference type="NCBIfam" id="TIGR02191">
    <property type="entry name" value="RNaseIII"/>
    <property type="match status" value="1"/>
</dbReference>
<dbReference type="Proteomes" id="UP000614469">
    <property type="component" value="Unassembled WGS sequence"/>
</dbReference>
<dbReference type="AlphaFoldDB" id="A0A8J6NI66"/>
<feature type="domain" description="RNase III" evidence="17">
    <location>
        <begin position="10"/>
        <end position="139"/>
    </location>
</feature>
<dbReference type="CDD" id="cd00593">
    <property type="entry name" value="RIBOc"/>
    <property type="match status" value="1"/>
</dbReference>
<evidence type="ECO:0000259" key="16">
    <source>
        <dbReference type="PROSITE" id="PS50137"/>
    </source>
</evidence>
<feature type="domain" description="DRBM" evidence="16">
    <location>
        <begin position="166"/>
        <end position="235"/>
    </location>
</feature>
<dbReference type="PROSITE" id="PS00517">
    <property type="entry name" value="RNASE_3_1"/>
    <property type="match status" value="1"/>
</dbReference>
<dbReference type="SMART" id="SM00358">
    <property type="entry name" value="DSRM"/>
    <property type="match status" value="1"/>
</dbReference>
<dbReference type="InterPro" id="IPR000999">
    <property type="entry name" value="RNase_III_dom"/>
</dbReference>
<sequence>MSQPNGVESPVELAQRLSLPFLDDPYLLTRALTHTSYLNENSDVLDDNERLEFLGDAVLDFVVGAWLYEHCPEMREGELTKARSALVRTEQLAEFARQIDLGRAMRLGRGEQRTGGADRPALLCATFEALIGAIYEKEGFSAVKEFFIPILDASGGEIVNGTTLNDAKSRLQEWTQSQKMGVPHYETISDRGPDHAKIFEVEAHIDGKIYGKGSGQSKSVAAQYAAKSTLKMLGIL</sequence>
<dbReference type="PROSITE" id="PS50142">
    <property type="entry name" value="RNASE_3_2"/>
    <property type="match status" value="1"/>
</dbReference>
<feature type="active site" evidence="15">
    <location>
        <position position="128"/>
    </location>
</feature>